<dbReference type="InterPro" id="IPR029000">
    <property type="entry name" value="Cyclophilin-like_dom_sf"/>
</dbReference>
<accession>A0A9Y1FLL1</accession>
<gene>
    <name evidence="1" type="ORF">K9W45_04730</name>
</gene>
<organism evidence="1">
    <name type="scientific">Candidatus Heimdallarchaeum aukensis</name>
    <dbReference type="NCBI Taxonomy" id="2876573"/>
    <lineage>
        <taxon>Archaea</taxon>
        <taxon>Promethearchaeati</taxon>
        <taxon>Candidatus Heimdallarchaeota</taxon>
        <taxon>Candidatus Heimdallarchaeia (ex Rinke et al. 2021) (nom. nud.)</taxon>
        <taxon>Candidatus Heimdallarchaeales</taxon>
        <taxon>Candidatus Heimdallarchaeaceae</taxon>
        <taxon>Candidatus Heimdallarchaeum</taxon>
    </lineage>
</organism>
<dbReference type="SUPFAM" id="SSF50891">
    <property type="entry name" value="Cyclophilin-like"/>
    <property type="match status" value="1"/>
</dbReference>
<sequence length="126" mass="14372">MKMIGVNYHIKMIIPNKGEINAELIRIKAPQLTEQLVRILPLNTRAIRRENIFLIPINQTFGIEKPMKKVKKGDLVYDPKSQAILVILEDSELDFRVAQIGIVVKNLDLIQEIKTTVGVRIESLSQ</sequence>
<dbReference type="EMBL" id="CP084166">
    <property type="protein sequence ID" value="UJG41772.1"/>
    <property type="molecule type" value="Genomic_DNA"/>
</dbReference>
<evidence type="ECO:0008006" key="2">
    <source>
        <dbReference type="Google" id="ProtNLM"/>
    </source>
</evidence>
<dbReference type="AlphaFoldDB" id="A0A9Y1FLL1"/>
<evidence type="ECO:0000313" key="1">
    <source>
        <dbReference type="EMBL" id="UJG41772.1"/>
    </source>
</evidence>
<name>A0A9Y1FLL1_9ARCH</name>
<reference evidence="1" key="1">
    <citation type="journal article" date="2022" name="Nat. Microbiol.">
        <title>Unique mobile elements and scalable gene flow at the prokaryote-eukaryote boundary revealed by circularized Asgard archaea genomes.</title>
        <authorList>
            <person name="Wu F."/>
            <person name="Speth D.R."/>
            <person name="Philosof A."/>
            <person name="Cremiere A."/>
            <person name="Narayanan A."/>
            <person name="Barco R.A."/>
            <person name="Connon S.A."/>
            <person name="Amend J.P."/>
            <person name="Antoshechkin I.A."/>
            <person name="Orphan V.J."/>
        </authorList>
    </citation>
    <scope>NUCLEOTIDE SEQUENCE</scope>
    <source>
        <strain evidence="1">PM71</strain>
    </source>
</reference>
<proteinExistence type="predicted"/>
<dbReference type="Proteomes" id="UP001201020">
    <property type="component" value="Chromosome"/>
</dbReference>
<dbReference type="Gene3D" id="2.40.100.20">
    <property type="match status" value="1"/>
</dbReference>
<protein>
    <recommendedName>
        <fullName evidence="2">Cyclophilin TM1367-like domain-containing protein</fullName>
    </recommendedName>
</protein>